<gene>
    <name evidence="1" type="ORF">GALMADRAFT_148487</name>
</gene>
<sequence>MSRTDRRPPGPSFPANRVCLGNNRTTHQRHFDVVDLCPQPRRLSPPATPSPVPTQMRSRNWYHIIKVLYSASRPPGLAMWTNIRRIRVGVEGWITRGESLAEVDPPGTCKSSLAARFVSTVPPTLLPSTEPLRNAGSAVLGTALVSSPNPHHPLRFDGAIIEPSRRHDRLRRQARTSITMFVLLAFHQPPHFSPYPPIDVSQLVVHITCELRCMISFALNHRKLSAQFMVSNKEAEELKVKYKHEYYYRNIQQEREKARLRARRQKAQPVSAEVTLARQTAHREAQARYREKNRMKLKNASWQYRLGKKRDKGRLDDEDEYQRLMAVDLDSLE</sequence>
<reference evidence="2" key="1">
    <citation type="journal article" date="2014" name="Proc. Natl. Acad. Sci. U.S.A.">
        <title>Extensive sampling of basidiomycete genomes demonstrates inadequacy of the white-rot/brown-rot paradigm for wood decay fungi.</title>
        <authorList>
            <person name="Riley R."/>
            <person name="Salamov A.A."/>
            <person name="Brown D.W."/>
            <person name="Nagy L.G."/>
            <person name="Floudas D."/>
            <person name="Held B.W."/>
            <person name="Levasseur A."/>
            <person name="Lombard V."/>
            <person name="Morin E."/>
            <person name="Otillar R."/>
            <person name="Lindquist E.A."/>
            <person name="Sun H."/>
            <person name="LaButti K.M."/>
            <person name="Schmutz J."/>
            <person name="Jabbour D."/>
            <person name="Luo H."/>
            <person name="Baker S.E."/>
            <person name="Pisabarro A.G."/>
            <person name="Walton J.D."/>
            <person name="Blanchette R.A."/>
            <person name="Henrissat B."/>
            <person name="Martin F."/>
            <person name="Cullen D."/>
            <person name="Hibbett D.S."/>
            <person name="Grigoriev I.V."/>
        </authorList>
    </citation>
    <scope>NUCLEOTIDE SEQUENCE [LARGE SCALE GENOMIC DNA]</scope>
    <source>
        <strain evidence="2">CBS 339.88</strain>
    </source>
</reference>
<dbReference type="AlphaFoldDB" id="A0A067SD40"/>
<organism evidence="1 2">
    <name type="scientific">Galerina marginata (strain CBS 339.88)</name>
    <dbReference type="NCBI Taxonomy" id="685588"/>
    <lineage>
        <taxon>Eukaryota</taxon>
        <taxon>Fungi</taxon>
        <taxon>Dikarya</taxon>
        <taxon>Basidiomycota</taxon>
        <taxon>Agaricomycotina</taxon>
        <taxon>Agaricomycetes</taxon>
        <taxon>Agaricomycetidae</taxon>
        <taxon>Agaricales</taxon>
        <taxon>Agaricineae</taxon>
        <taxon>Strophariaceae</taxon>
        <taxon>Galerina</taxon>
    </lineage>
</organism>
<dbReference type="EMBL" id="KL142436">
    <property type="protein sequence ID" value="KDR65664.1"/>
    <property type="molecule type" value="Genomic_DNA"/>
</dbReference>
<dbReference type="HOGENOM" id="CLU_834316_0_0_1"/>
<dbReference type="OrthoDB" id="3062683at2759"/>
<protein>
    <submittedName>
        <fullName evidence="1">Uncharacterized protein</fullName>
    </submittedName>
</protein>
<name>A0A067SD40_GALM3</name>
<keyword evidence="2" id="KW-1185">Reference proteome</keyword>
<proteinExistence type="predicted"/>
<evidence type="ECO:0000313" key="1">
    <source>
        <dbReference type="EMBL" id="KDR65664.1"/>
    </source>
</evidence>
<accession>A0A067SD40</accession>
<dbReference type="Proteomes" id="UP000027222">
    <property type="component" value="Unassembled WGS sequence"/>
</dbReference>
<evidence type="ECO:0000313" key="2">
    <source>
        <dbReference type="Proteomes" id="UP000027222"/>
    </source>
</evidence>